<dbReference type="EMBL" id="QEAN01000295">
    <property type="protein sequence ID" value="TPX40906.1"/>
    <property type="molecule type" value="Genomic_DNA"/>
</dbReference>
<feature type="compositionally biased region" description="Polar residues" evidence="1">
    <location>
        <begin position="64"/>
        <end position="74"/>
    </location>
</feature>
<name>A0A507CP46_9FUNG</name>
<feature type="compositionally biased region" description="Polar residues" evidence="1">
    <location>
        <begin position="34"/>
        <end position="45"/>
    </location>
</feature>
<evidence type="ECO:0000313" key="2">
    <source>
        <dbReference type="EMBL" id="TPX40906.1"/>
    </source>
</evidence>
<dbReference type="VEuPathDB" id="FungiDB:SeMB42_g05821"/>
<accession>A0A507CP46</accession>
<feature type="compositionally biased region" description="Basic and acidic residues" evidence="1">
    <location>
        <begin position="109"/>
        <end position="130"/>
    </location>
</feature>
<feature type="region of interest" description="Disordered" evidence="1">
    <location>
        <begin position="34"/>
        <end position="135"/>
    </location>
</feature>
<protein>
    <submittedName>
        <fullName evidence="2">Uncharacterized protein</fullName>
    </submittedName>
</protein>
<reference evidence="2 3" key="1">
    <citation type="journal article" date="2019" name="Sci. Rep.">
        <title>Comparative genomics of chytrid fungi reveal insights into the obligate biotrophic and pathogenic lifestyle of Synchytrium endobioticum.</title>
        <authorList>
            <person name="van de Vossenberg B.T.L.H."/>
            <person name="Warris S."/>
            <person name="Nguyen H.D.T."/>
            <person name="van Gent-Pelzer M.P.E."/>
            <person name="Joly D.L."/>
            <person name="van de Geest H.C."/>
            <person name="Bonants P.J.M."/>
            <person name="Smith D.S."/>
            <person name="Levesque C.A."/>
            <person name="van der Lee T.A.J."/>
        </authorList>
    </citation>
    <scope>NUCLEOTIDE SEQUENCE [LARGE SCALE GENOMIC DNA]</scope>
    <source>
        <strain evidence="2 3">MB42</strain>
    </source>
</reference>
<evidence type="ECO:0000256" key="1">
    <source>
        <dbReference type="SAM" id="MobiDB-lite"/>
    </source>
</evidence>
<sequence length="307" mass="33985">MPLFPRGHAPSTQSSQYWFTLSIQLVTDTKITTNRSARMRQTPTISLLKPTSGAASSRHVQHLSIPSQPKSSWNPFKATGHYSTQSTTAESTNRRNSLRSFFGFFAPGHRRDTSRKGNGDRQEASRDKNKPSFSTLLKRASTFGIGEKESPSPVPPCTDTTVNVLPPLQVASAISDATTSIMDDTISLSSTVNNSSRTNSASSQPYIAISPSPSPLMINYSNAIPADTIPDLLEPTALSAPVSKPPADRKIKRSFEMKTEYYEAHWLFGNGVVDENKVTPRIYELWLELAMVRKKRTEVVIIYEDDF</sequence>
<feature type="compositionally biased region" description="Polar residues" evidence="1">
    <location>
        <begin position="81"/>
        <end position="99"/>
    </location>
</feature>
<dbReference type="Proteomes" id="UP000317494">
    <property type="component" value="Unassembled WGS sequence"/>
</dbReference>
<dbReference type="AlphaFoldDB" id="A0A507CP46"/>
<evidence type="ECO:0000313" key="3">
    <source>
        <dbReference type="Proteomes" id="UP000317494"/>
    </source>
</evidence>
<proteinExistence type="predicted"/>
<keyword evidence="3" id="KW-1185">Reference proteome</keyword>
<comment type="caution">
    <text evidence="2">The sequence shown here is derived from an EMBL/GenBank/DDBJ whole genome shotgun (WGS) entry which is preliminary data.</text>
</comment>
<gene>
    <name evidence="2" type="ORF">SeMB42_g05821</name>
</gene>
<organism evidence="2 3">
    <name type="scientific">Synchytrium endobioticum</name>
    <dbReference type="NCBI Taxonomy" id="286115"/>
    <lineage>
        <taxon>Eukaryota</taxon>
        <taxon>Fungi</taxon>
        <taxon>Fungi incertae sedis</taxon>
        <taxon>Chytridiomycota</taxon>
        <taxon>Chytridiomycota incertae sedis</taxon>
        <taxon>Chytridiomycetes</taxon>
        <taxon>Synchytriales</taxon>
        <taxon>Synchytriaceae</taxon>
        <taxon>Synchytrium</taxon>
    </lineage>
</organism>